<reference evidence="3 4" key="1">
    <citation type="submission" date="2016-10" db="EMBL/GenBank/DDBJ databases">
        <title>Reductive evolution of mitochondrial metabolism and differential evolution of invasion-related proteins in Cryptosporidium.</title>
        <authorList>
            <person name="Liu S."/>
            <person name="Roellig D.M."/>
            <person name="Guo Y."/>
            <person name="Li N."/>
            <person name="Frace M.A."/>
            <person name="Tang K."/>
            <person name="Zhang L."/>
            <person name="Feng Y."/>
            <person name="Xiao L."/>
        </authorList>
    </citation>
    <scope>NUCLEOTIDE SEQUENCE [LARGE SCALE GENOMIC DNA]</scope>
    <source>
        <strain evidence="3">39726</strain>
    </source>
</reference>
<dbReference type="VEuPathDB" id="CryptoDB:cubi_03186"/>
<dbReference type="Proteomes" id="UP000186176">
    <property type="component" value="Unassembled WGS sequence"/>
</dbReference>
<evidence type="ECO:0000256" key="1">
    <source>
        <dbReference type="SAM" id="MobiDB-lite"/>
    </source>
</evidence>
<protein>
    <submittedName>
        <fullName evidence="3">Uncharacterized protein</fullName>
    </submittedName>
</protein>
<feature type="chain" id="PRO_5012656096" evidence="2">
    <location>
        <begin position="20"/>
        <end position="302"/>
    </location>
</feature>
<keyword evidence="2" id="KW-0732">Signal</keyword>
<evidence type="ECO:0000313" key="4">
    <source>
        <dbReference type="Proteomes" id="UP000186176"/>
    </source>
</evidence>
<sequence>MARISIVALFLASIALVKGAKSRLGLSESVFNQLVNKGYTMSDIESLVGTIRSSLLTVKDEQIGQCGEGLKGLLDRQLIPGDPDALERVSGIIHEGNFQLFRGKLPIVTLSSTSILLPLDSISDVCFGIRSDKGIGYNICTKNRNTRNTWMNAITEMVLCEKTGVKSGKLPAISKKQNVLAGSNVGELKPSGIDIVIKDSNQGKPFLTINGKPVSQIIQKQAMAAQNAMTVPQGEESEEDSVEIPAEIDGSASEDMAGGSMLTDSEKLAILESDVEHLMAPIDDAPPTGYASIHMGGNKKSR</sequence>
<organism evidence="3 4">
    <name type="scientific">Cryptosporidium ubiquitum</name>
    <dbReference type="NCBI Taxonomy" id="857276"/>
    <lineage>
        <taxon>Eukaryota</taxon>
        <taxon>Sar</taxon>
        <taxon>Alveolata</taxon>
        <taxon>Apicomplexa</taxon>
        <taxon>Conoidasida</taxon>
        <taxon>Coccidia</taxon>
        <taxon>Eucoccidiorida</taxon>
        <taxon>Eimeriorina</taxon>
        <taxon>Cryptosporidiidae</taxon>
        <taxon>Cryptosporidium</taxon>
    </lineage>
</organism>
<dbReference type="AlphaFoldDB" id="A0A1J4MLN3"/>
<dbReference type="OrthoDB" id="340921at2759"/>
<name>A0A1J4MLN3_9CRYT</name>
<evidence type="ECO:0000256" key="2">
    <source>
        <dbReference type="SAM" id="SignalP"/>
    </source>
</evidence>
<comment type="caution">
    <text evidence="3">The sequence shown here is derived from an EMBL/GenBank/DDBJ whole genome shotgun (WGS) entry which is preliminary data.</text>
</comment>
<feature type="signal peptide" evidence="2">
    <location>
        <begin position="1"/>
        <end position="19"/>
    </location>
</feature>
<evidence type="ECO:0000313" key="3">
    <source>
        <dbReference type="EMBL" id="OII75170.1"/>
    </source>
</evidence>
<dbReference type="GeneID" id="39979978"/>
<proteinExistence type="predicted"/>
<accession>A0A1J4MLN3</accession>
<dbReference type="EMBL" id="LRBP01000004">
    <property type="protein sequence ID" value="OII75170.1"/>
    <property type="molecule type" value="Genomic_DNA"/>
</dbReference>
<keyword evidence="4" id="KW-1185">Reference proteome</keyword>
<dbReference type="RefSeq" id="XP_028876206.1">
    <property type="nucleotide sequence ID" value="XM_029020199.1"/>
</dbReference>
<feature type="region of interest" description="Disordered" evidence="1">
    <location>
        <begin position="280"/>
        <end position="302"/>
    </location>
</feature>
<gene>
    <name evidence="3" type="ORF">cubi_03186</name>
</gene>